<evidence type="ECO:0000313" key="2">
    <source>
        <dbReference type="Proteomes" id="UP000639396"/>
    </source>
</evidence>
<dbReference type="EMBL" id="JACXJA010000003">
    <property type="protein sequence ID" value="MBD2860742.1"/>
    <property type="molecule type" value="Genomic_DNA"/>
</dbReference>
<evidence type="ECO:0000313" key="1">
    <source>
        <dbReference type="EMBL" id="MBD2860742.1"/>
    </source>
</evidence>
<gene>
    <name evidence="1" type="ORF">IDH45_01925</name>
</gene>
<dbReference type="RefSeq" id="WP_190924153.1">
    <property type="nucleotide sequence ID" value="NZ_JACXJA010000003.1"/>
</dbReference>
<dbReference type="InterPro" id="IPR006311">
    <property type="entry name" value="TAT_signal"/>
</dbReference>
<proteinExistence type="predicted"/>
<sequence length="639" mass="67818">MKDQKMNRRKLLGALGVAGASAMLYGVSIGNANGNGKDNDNNKNPKLVSIADDVVDIRDFGADPGLADNHTAITAAISYATGGAHKKSVYIPCDGVYTTSPLTYVDRLTLIGSNSQGGWARTSNWNVGSVLRLIDGANAPLLTVPSGVMLWGLYNLTLDANKAGQTSYASHGIVTKRNANLRNFGGNIRGVRVVGPKGWGAVFNGGPMNIHDCLFMSGACFVGCNDIKLSDVDFDGTDGLHCSFAVVRSESMEACTNILCWGWGEADQTKQVQEENGTAQTNGTISLAESWLYEGAPVSIPGAPLSDPLLSPEAIYFAHKVTAGVWEVYTHPKGDGRDRKVEFSASAPIVLRHGGTEAVGIISNTFRMGLSNSRFGGSKRQGLVFVKSDFNTVSNTHMWNNNMRQVADTPGIEFIDSHYNAITGGSNIWERSNKITSAVTFKGTSSNNSLAADTACYNTATGTKVIDQSNSDYPNRNRFDIRGGAGGPVKYTSANKDKEPGIQSCILHVTADTVVPASTNMTLPMSAFTAVGCSVTGGNTLSLPVTAGSKYRIEVSICTAATPEAEILYKIMGLAAATPVSEKRHYTASRSATISYEFAASHSTTLPIQFVAFSTQSFTVASQASLTSIRIMKLADTVK</sequence>
<dbReference type="PROSITE" id="PS51318">
    <property type="entry name" value="TAT"/>
    <property type="match status" value="1"/>
</dbReference>
<accession>A0A927C6A1</accession>
<protein>
    <recommendedName>
        <fullName evidence="3">Pectate lyase superfamily protein domain-containing protein</fullName>
    </recommendedName>
</protein>
<keyword evidence="2" id="KW-1185">Reference proteome</keyword>
<dbReference type="SUPFAM" id="SSF51126">
    <property type="entry name" value="Pectin lyase-like"/>
    <property type="match status" value="1"/>
</dbReference>
<name>A0A927C6A1_9BACL</name>
<evidence type="ECO:0008006" key="3">
    <source>
        <dbReference type="Google" id="ProtNLM"/>
    </source>
</evidence>
<dbReference type="AlphaFoldDB" id="A0A927C6A1"/>
<dbReference type="Proteomes" id="UP000639396">
    <property type="component" value="Unassembled WGS sequence"/>
</dbReference>
<dbReference type="InterPro" id="IPR011050">
    <property type="entry name" value="Pectin_lyase_fold/virulence"/>
</dbReference>
<comment type="caution">
    <text evidence="1">The sequence shown here is derived from an EMBL/GenBank/DDBJ whole genome shotgun (WGS) entry which is preliminary data.</text>
</comment>
<organism evidence="1 2">
    <name type="scientific">Paenibacillus oceani</name>
    <dbReference type="NCBI Taxonomy" id="2772510"/>
    <lineage>
        <taxon>Bacteria</taxon>
        <taxon>Bacillati</taxon>
        <taxon>Bacillota</taxon>
        <taxon>Bacilli</taxon>
        <taxon>Bacillales</taxon>
        <taxon>Paenibacillaceae</taxon>
        <taxon>Paenibacillus</taxon>
    </lineage>
</organism>
<reference evidence="1" key="1">
    <citation type="submission" date="2020-09" db="EMBL/GenBank/DDBJ databases">
        <title>A novel bacterium of genus Paenibacillus, isolated from South China Sea.</title>
        <authorList>
            <person name="Huang H."/>
            <person name="Mo K."/>
            <person name="Hu Y."/>
        </authorList>
    </citation>
    <scope>NUCLEOTIDE SEQUENCE</scope>
    <source>
        <strain evidence="1">IB182363</strain>
    </source>
</reference>